<organism evidence="2 3">
    <name type="scientific">Megalops atlanticus</name>
    <name type="common">Tarpon</name>
    <name type="synonym">Clupea gigantea</name>
    <dbReference type="NCBI Taxonomy" id="7932"/>
    <lineage>
        <taxon>Eukaryota</taxon>
        <taxon>Metazoa</taxon>
        <taxon>Chordata</taxon>
        <taxon>Craniata</taxon>
        <taxon>Vertebrata</taxon>
        <taxon>Euteleostomi</taxon>
        <taxon>Actinopterygii</taxon>
        <taxon>Neopterygii</taxon>
        <taxon>Teleostei</taxon>
        <taxon>Elopiformes</taxon>
        <taxon>Megalopidae</taxon>
        <taxon>Megalops</taxon>
    </lineage>
</organism>
<gene>
    <name evidence="2" type="ORF">MATL_G00076110</name>
</gene>
<feature type="compositionally biased region" description="Basic and acidic residues" evidence="1">
    <location>
        <begin position="1"/>
        <end position="14"/>
    </location>
</feature>
<evidence type="ECO:0000313" key="2">
    <source>
        <dbReference type="EMBL" id="KAG7478028.1"/>
    </source>
</evidence>
<dbReference type="PANTHER" id="PTHR15117:SF2">
    <property type="entry name" value="ATAXIN-7"/>
    <property type="match status" value="1"/>
</dbReference>
<evidence type="ECO:0000256" key="1">
    <source>
        <dbReference type="SAM" id="MobiDB-lite"/>
    </source>
</evidence>
<dbReference type="PANTHER" id="PTHR15117">
    <property type="entry name" value="ATAXIN 7 RELATED"/>
    <property type="match status" value="1"/>
</dbReference>
<keyword evidence="3" id="KW-1185">Reference proteome</keyword>
<feature type="compositionally biased region" description="Polar residues" evidence="1">
    <location>
        <begin position="195"/>
        <end position="210"/>
    </location>
</feature>
<feature type="compositionally biased region" description="Low complexity" evidence="1">
    <location>
        <begin position="211"/>
        <end position="221"/>
    </location>
</feature>
<dbReference type="InterPro" id="IPR052237">
    <property type="entry name" value="Ataxin-7-like_regulator"/>
</dbReference>
<accession>A0A9D3T8H6</accession>
<feature type="compositionally biased region" description="Gly residues" evidence="1">
    <location>
        <begin position="145"/>
        <end position="154"/>
    </location>
</feature>
<feature type="region of interest" description="Disordered" evidence="1">
    <location>
        <begin position="1"/>
        <end position="32"/>
    </location>
</feature>
<feature type="compositionally biased region" description="Low complexity" evidence="1">
    <location>
        <begin position="175"/>
        <end position="190"/>
    </location>
</feature>
<dbReference type="OrthoDB" id="21678at2759"/>
<reference evidence="2" key="1">
    <citation type="submission" date="2021-01" db="EMBL/GenBank/DDBJ databases">
        <authorList>
            <person name="Zahm M."/>
            <person name="Roques C."/>
            <person name="Cabau C."/>
            <person name="Klopp C."/>
            <person name="Donnadieu C."/>
            <person name="Jouanno E."/>
            <person name="Lampietro C."/>
            <person name="Louis A."/>
            <person name="Herpin A."/>
            <person name="Echchiki A."/>
            <person name="Berthelot C."/>
            <person name="Parey E."/>
            <person name="Roest-Crollius H."/>
            <person name="Braasch I."/>
            <person name="Postlethwait J."/>
            <person name="Bobe J."/>
            <person name="Montfort J."/>
            <person name="Bouchez O."/>
            <person name="Begum T."/>
            <person name="Mejri S."/>
            <person name="Adams A."/>
            <person name="Chen W.-J."/>
            <person name="Guiguen Y."/>
        </authorList>
    </citation>
    <scope>NUCLEOTIDE SEQUENCE</scope>
    <source>
        <strain evidence="2">YG-15Mar2019-1</strain>
        <tissue evidence="2">Brain</tissue>
    </source>
</reference>
<evidence type="ECO:0000313" key="3">
    <source>
        <dbReference type="Proteomes" id="UP001046870"/>
    </source>
</evidence>
<feature type="region of interest" description="Disordered" evidence="1">
    <location>
        <begin position="271"/>
        <end position="363"/>
    </location>
</feature>
<feature type="region of interest" description="Disordered" evidence="1">
    <location>
        <begin position="82"/>
        <end position="257"/>
    </location>
</feature>
<comment type="caution">
    <text evidence="2">The sequence shown here is derived from an EMBL/GenBank/DDBJ whole genome shotgun (WGS) entry which is preliminary data.</text>
</comment>
<proteinExistence type="predicted"/>
<name>A0A9D3T8H6_MEGAT</name>
<feature type="compositionally biased region" description="Polar residues" evidence="1">
    <location>
        <begin position="82"/>
        <end position="100"/>
    </location>
</feature>
<dbReference type="EMBL" id="JAFDVH010000005">
    <property type="protein sequence ID" value="KAG7478028.1"/>
    <property type="molecule type" value="Genomic_DNA"/>
</dbReference>
<feature type="compositionally biased region" description="Low complexity" evidence="1">
    <location>
        <begin position="101"/>
        <end position="129"/>
    </location>
</feature>
<sequence length="363" mass="37273">MCAHRHGGEARQFSDVEENTPGLGELLHGAPQDKHKLPALDSWQRQRHRLPVPRLCHLLAPYTQSFDTKSVLSYGTTLNARASPLSSTDHPPYNTLSRQVSSSPQMPSGHSSVPSLLSSRASKARPSSKPFRAREPSASIANSNSGGGGGGSLGAGKKRKNSSPLSSHAPYSAESSSSSSSSSSFSSSSFKRNCAVNSGGSGSTFHPSLTSSSSSSSSSSSHIGVHSVGLNCAPGRTNSLSLKQDQSGRGPACGSPAESIKRMSVVMNSSDSTLSLGPFVHQAAEQAHAPLDGRLEGKKRKGSPASGSVNSSGGTGGGGPGPGRPKMAKPPVINNIHGKHGRAIPGTQALPSNSLIPQPKARP</sequence>
<feature type="compositionally biased region" description="Polar residues" evidence="1">
    <location>
        <begin position="236"/>
        <end position="247"/>
    </location>
</feature>
<dbReference type="Proteomes" id="UP001046870">
    <property type="component" value="Chromosome 5"/>
</dbReference>
<protein>
    <submittedName>
        <fullName evidence="2">Uncharacterized protein</fullName>
    </submittedName>
</protein>
<dbReference type="AlphaFoldDB" id="A0A9D3T8H6"/>